<sequence>MINGMGIVLSRTWYWLKRVFLLLIVFWFGTVITFKYVPVPFSAVMIERQLSAWIDLNFSYVSRSEWVNENHISPYLYLAVIAAEDQNFPHHWGFDIDAIESALKHNSAKKSTVRGASTISQQTVKNLWLWDGRSWFRKGIETVMTPIMEVTWSKTRILTVYLNIVEFGDGVFGVEEASKQFFKKSANQLTMEEAALLAAVLPNPHRFKVKSPSSYVLKRQAWILHQMSLLGGKNYLKNNHIGPTK</sequence>
<dbReference type="GO" id="GO:0008360">
    <property type="term" value="P:regulation of cell shape"/>
    <property type="evidence" value="ECO:0007669"/>
    <property type="project" value="UniProtKB-KW"/>
</dbReference>
<dbReference type="InterPro" id="IPR011812">
    <property type="entry name" value="Pep_trsgly"/>
</dbReference>
<comment type="catalytic activity">
    <reaction evidence="11">
        <text>[GlcNAc-(1-&gt;4)-Mur2Ac(oyl-L-Ala-gamma-D-Glu-L-Lys-D-Ala-D-Ala)](n)-di-trans,octa-cis-undecaprenyl diphosphate + beta-D-GlcNAc-(1-&gt;4)-Mur2Ac(oyl-L-Ala-gamma-D-Glu-L-Lys-D-Ala-D-Ala)-di-trans,octa-cis-undecaprenyl diphosphate = [GlcNAc-(1-&gt;4)-Mur2Ac(oyl-L-Ala-gamma-D-Glu-L-Lys-D-Ala-D-Ala)](n+1)-di-trans,octa-cis-undecaprenyl diphosphate + di-trans,octa-cis-undecaprenyl diphosphate + H(+)</text>
        <dbReference type="Rhea" id="RHEA:23708"/>
        <dbReference type="Rhea" id="RHEA-COMP:9602"/>
        <dbReference type="Rhea" id="RHEA-COMP:9603"/>
        <dbReference type="ChEBI" id="CHEBI:15378"/>
        <dbReference type="ChEBI" id="CHEBI:58405"/>
        <dbReference type="ChEBI" id="CHEBI:60033"/>
        <dbReference type="ChEBI" id="CHEBI:78435"/>
        <dbReference type="EC" id="2.4.99.28"/>
    </reaction>
</comment>
<dbReference type="GO" id="GO:0016763">
    <property type="term" value="F:pentosyltransferase activity"/>
    <property type="evidence" value="ECO:0007669"/>
    <property type="project" value="InterPro"/>
</dbReference>
<keyword evidence="2 11" id="KW-0997">Cell inner membrane</keyword>
<keyword evidence="4 11" id="KW-0808">Transferase</keyword>
<dbReference type="AlphaFoldDB" id="K8WGD7"/>
<dbReference type="STRING" id="1141662.OOA_13297"/>
<proteinExistence type="inferred from homology"/>
<dbReference type="Gene3D" id="1.10.3810.10">
    <property type="entry name" value="Biosynthetic peptidoglycan transglycosylase-like"/>
    <property type="match status" value="1"/>
</dbReference>
<dbReference type="NCBIfam" id="TIGR02070">
    <property type="entry name" value="mono_pep_trsgly"/>
    <property type="match status" value="1"/>
</dbReference>
<dbReference type="Proteomes" id="UP000009336">
    <property type="component" value="Unassembled WGS sequence"/>
</dbReference>
<protein>
    <recommendedName>
        <fullName evidence="11">Biosynthetic peptidoglycan transglycosylase</fullName>
        <ecNumber evidence="11">2.4.99.28</ecNumber>
    </recommendedName>
    <alternativeName>
        <fullName evidence="11">Glycan polymerase</fullName>
    </alternativeName>
    <alternativeName>
        <fullName evidence="11">Peptidoglycan glycosyltransferase MtgA</fullName>
        <shortName evidence="11">PGT</shortName>
    </alternativeName>
</protein>
<keyword evidence="1 11" id="KW-1003">Cell membrane</keyword>
<dbReference type="GO" id="GO:0009252">
    <property type="term" value="P:peptidoglycan biosynthetic process"/>
    <property type="evidence" value="ECO:0007669"/>
    <property type="project" value="UniProtKB-UniRule"/>
</dbReference>
<reference evidence="13 14" key="1">
    <citation type="journal article" date="2012" name="BMC Genomics">
        <title>Comparative genomics of bacteria in the genus Providencia isolated from wild Drosophila melanogaster.</title>
        <authorList>
            <person name="Galac M.R."/>
            <person name="Lazzaro B.P."/>
        </authorList>
    </citation>
    <scope>NUCLEOTIDE SEQUENCE [LARGE SCALE GENOMIC DNA]</scope>
    <source>
        <strain evidence="13 14">DSM 19968</strain>
    </source>
</reference>
<evidence type="ECO:0000256" key="5">
    <source>
        <dbReference type="ARBA" id="ARBA00022692"/>
    </source>
</evidence>
<dbReference type="GO" id="GO:0071555">
    <property type="term" value="P:cell wall organization"/>
    <property type="evidence" value="ECO:0007669"/>
    <property type="project" value="UniProtKB-KW"/>
</dbReference>
<keyword evidence="10 11" id="KW-0961">Cell wall biogenesis/degradation</keyword>
<dbReference type="EMBL" id="AKKL01000035">
    <property type="protein sequence ID" value="EKT59653.1"/>
    <property type="molecule type" value="Genomic_DNA"/>
</dbReference>
<keyword evidence="14" id="KW-1185">Reference proteome</keyword>
<dbReference type="HOGENOM" id="CLU_006354_1_1_6"/>
<keyword evidence="3 11" id="KW-0328">Glycosyltransferase</keyword>
<name>K8WGD7_9GAMM</name>
<dbReference type="GO" id="GO:0005886">
    <property type="term" value="C:plasma membrane"/>
    <property type="evidence" value="ECO:0007669"/>
    <property type="project" value="UniProtKB-SubCell"/>
</dbReference>
<dbReference type="GO" id="GO:0008955">
    <property type="term" value="F:peptidoglycan glycosyltransferase activity"/>
    <property type="evidence" value="ECO:0007669"/>
    <property type="project" value="UniProtKB-UniRule"/>
</dbReference>
<comment type="caution">
    <text evidence="13">The sequence shown here is derived from an EMBL/GenBank/DDBJ whole genome shotgun (WGS) entry which is preliminary data.</text>
</comment>
<evidence type="ECO:0000256" key="11">
    <source>
        <dbReference type="HAMAP-Rule" id="MF_00766"/>
    </source>
</evidence>
<dbReference type="eggNOG" id="COG0744">
    <property type="taxonomic scope" value="Bacteria"/>
</dbReference>
<dbReference type="PANTHER" id="PTHR30400">
    <property type="entry name" value="MONOFUNCTIONAL BIOSYNTHETIC PEPTIDOGLYCAN TRANSGLYCOSYLASE"/>
    <property type="match status" value="1"/>
</dbReference>
<evidence type="ECO:0000256" key="3">
    <source>
        <dbReference type="ARBA" id="ARBA00022676"/>
    </source>
</evidence>
<feature type="transmembrane region" description="Helical" evidence="11">
    <location>
        <begin position="20"/>
        <end position="37"/>
    </location>
</feature>
<keyword evidence="9 11" id="KW-0472">Membrane</keyword>
<keyword evidence="5 11" id="KW-0812">Transmembrane</keyword>
<evidence type="ECO:0000256" key="1">
    <source>
        <dbReference type="ARBA" id="ARBA00022475"/>
    </source>
</evidence>
<keyword evidence="7 11" id="KW-0573">Peptidoglycan synthesis</keyword>
<dbReference type="Pfam" id="PF00912">
    <property type="entry name" value="Transgly"/>
    <property type="match status" value="1"/>
</dbReference>
<evidence type="ECO:0000259" key="12">
    <source>
        <dbReference type="Pfam" id="PF00912"/>
    </source>
</evidence>
<evidence type="ECO:0000256" key="9">
    <source>
        <dbReference type="ARBA" id="ARBA00023136"/>
    </source>
</evidence>
<dbReference type="PANTHER" id="PTHR30400:SF0">
    <property type="entry name" value="BIOSYNTHETIC PEPTIDOGLYCAN TRANSGLYCOSYLASE"/>
    <property type="match status" value="1"/>
</dbReference>
<comment type="similarity">
    <text evidence="11">Belongs to the glycosyltransferase 51 family.</text>
</comment>
<dbReference type="EC" id="2.4.99.28" evidence="11"/>
<comment type="pathway">
    <text evidence="11">Cell wall biogenesis; peptidoglycan biosynthesis.</text>
</comment>
<comment type="function">
    <text evidence="11">Peptidoglycan polymerase that catalyzes glycan chain elongation from lipid-linked precursors.</text>
</comment>
<keyword evidence="6 11" id="KW-0133">Cell shape</keyword>
<dbReference type="GO" id="GO:0009274">
    <property type="term" value="C:peptidoglycan-based cell wall"/>
    <property type="evidence" value="ECO:0007669"/>
    <property type="project" value="InterPro"/>
</dbReference>
<evidence type="ECO:0000256" key="8">
    <source>
        <dbReference type="ARBA" id="ARBA00022989"/>
    </source>
</evidence>
<evidence type="ECO:0000256" key="10">
    <source>
        <dbReference type="ARBA" id="ARBA00023316"/>
    </source>
</evidence>
<dbReference type="PATRIC" id="fig|1141662.3.peg.2702"/>
<evidence type="ECO:0000256" key="7">
    <source>
        <dbReference type="ARBA" id="ARBA00022984"/>
    </source>
</evidence>
<organism evidence="13 14">
    <name type="scientific">Providencia burhodogranariea DSM 19968</name>
    <dbReference type="NCBI Taxonomy" id="1141662"/>
    <lineage>
        <taxon>Bacteria</taxon>
        <taxon>Pseudomonadati</taxon>
        <taxon>Pseudomonadota</taxon>
        <taxon>Gammaproteobacteria</taxon>
        <taxon>Enterobacterales</taxon>
        <taxon>Morganellaceae</taxon>
        <taxon>Providencia</taxon>
    </lineage>
</organism>
<dbReference type="SUPFAM" id="SSF53955">
    <property type="entry name" value="Lysozyme-like"/>
    <property type="match status" value="1"/>
</dbReference>
<evidence type="ECO:0000256" key="6">
    <source>
        <dbReference type="ARBA" id="ARBA00022960"/>
    </source>
</evidence>
<evidence type="ECO:0000256" key="4">
    <source>
        <dbReference type="ARBA" id="ARBA00022679"/>
    </source>
</evidence>
<accession>K8WGD7</accession>
<dbReference type="InterPro" id="IPR036950">
    <property type="entry name" value="PBP_transglycosylase"/>
</dbReference>
<feature type="domain" description="Glycosyl transferase family 51" evidence="12">
    <location>
        <begin position="61"/>
        <end position="227"/>
    </location>
</feature>
<keyword evidence="8 11" id="KW-1133">Transmembrane helix</keyword>
<evidence type="ECO:0000256" key="2">
    <source>
        <dbReference type="ARBA" id="ARBA00022519"/>
    </source>
</evidence>
<dbReference type="InterPro" id="IPR001264">
    <property type="entry name" value="Glyco_trans_51"/>
</dbReference>
<gene>
    <name evidence="11 13" type="primary">mtgA</name>
    <name evidence="13" type="ORF">OOA_13297</name>
</gene>
<evidence type="ECO:0000313" key="13">
    <source>
        <dbReference type="EMBL" id="EKT59653.1"/>
    </source>
</evidence>
<evidence type="ECO:0000313" key="14">
    <source>
        <dbReference type="Proteomes" id="UP000009336"/>
    </source>
</evidence>
<dbReference type="InterPro" id="IPR023346">
    <property type="entry name" value="Lysozyme-like_dom_sf"/>
</dbReference>
<dbReference type="HAMAP" id="MF_00766">
    <property type="entry name" value="PGT_MtgA"/>
    <property type="match status" value="1"/>
</dbReference>
<comment type="subcellular location">
    <subcellularLocation>
        <location evidence="11">Cell inner membrane</location>
        <topology evidence="11">Single-pass membrane protein</topology>
    </subcellularLocation>
</comment>
<dbReference type="UniPathway" id="UPA00219"/>